<dbReference type="AlphaFoldDB" id="F8P797"/>
<evidence type="ECO:0000256" key="1">
    <source>
        <dbReference type="SAM" id="Phobius"/>
    </source>
</evidence>
<keyword evidence="1" id="KW-1133">Transmembrane helix</keyword>
<reference evidence="2" key="1">
    <citation type="submission" date="2011-04" db="EMBL/GenBank/DDBJ databases">
        <title>Evolution of plant cell wall degrading machinery underlies the functional diversity of forest fungi.</title>
        <authorList>
            <consortium name="US DOE Joint Genome Institute (JGI-PGF)"/>
            <person name="Eastwood D.C."/>
            <person name="Floudas D."/>
            <person name="Binder M."/>
            <person name="Majcherczyk A."/>
            <person name="Schneider P."/>
            <person name="Aerts A."/>
            <person name="Asiegbu F.O."/>
            <person name="Baker S.E."/>
            <person name="Barry K."/>
            <person name="Bendiksby M."/>
            <person name="Blumentritt M."/>
            <person name="Coutinho P.M."/>
            <person name="Cullen D."/>
            <person name="Cullen D."/>
            <person name="Gathman A."/>
            <person name="Goodell B."/>
            <person name="Henrissat B."/>
            <person name="Ihrmark K."/>
            <person name="Kauserud H."/>
            <person name="Kohler A."/>
            <person name="LaButti K."/>
            <person name="Lapidus A."/>
            <person name="Lavin J.L."/>
            <person name="Lee Y.-H."/>
            <person name="Lindquist E."/>
            <person name="Lilly W."/>
            <person name="Lucas S."/>
            <person name="Morin E."/>
            <person name="Murat C."/>
            <person name="Oguiza J.A."/>
            <person name="Park J."/>
            <person name="Pisabarro A.G."/>
            <person name="Riley R."/>
            <person name="Rosling A."/>
            <person name="Salamov A."/>
            <person name="Schmidt O."/>
            <person name="Schmutz J."/>
            <person name="Skrede I."/>
            <person name="Stenlid J."/>
            <person name="Wiebenga A."/>
            <person name="Xie X."/>
            <person name="Kues U."/>
            <person name="Hibbett D.S."/>
            <person name="Hoffmeister D."/>
            <person name="Hogberg N."/>
            <person name="Martin F."/>
            <person name="Grigoriev I.V."/>
            <person name="Watkinson S.C."/>
        </authorList>
    </citation>
    <scope>NUCLEOTIDE SEQUENCE</scope>
    <source>
        <strain evidence="2">S7.9</strain>
    </source>
</reference>
<dbReference type="KEGG" id="sla:SERLADRAFT_476341"/>
<dbReference type="Pfam" id="PF19271">
    <property type="entry name" value="Nis1"/>
    <property type="match status" value="1"/>
</dbReference>
<name>F8P797_SERL9</name>
<keyword evidence="1" id="KW-0472">Membrane</keyword>
<feature type="transmembrane region" description="Helical" evidence="1">
    <location>
        <begin position="77"/>
        <end position="100"/>
    </location>
</feature>
<gene>
    <name evidence="2" type="ORF">SERLADRAFT_476341</name>
</gene>
<dbReference type="GeneID" id="18820789"/>
<keyword evidence="1" id="KW-0812">Transmembrane</keyword>
<dbReference type="EMBL" id="GL945439">
    <property type="protein sequence ID" value="EGO21313.1"/>
    <property type="molecule type" value="Genomic_DNA"/>
</dbReference>
<dbReference type="RefSeq" id="XP_007322270.1">
    <property type="nucleotide sequence ID" value="XM_007322208.1"/>
</dbReference>
<dbReference type="InterPro" id="IPR045469">
    <property type="entry name" value="Nis1"/>
</dbReference>
<evidence type="ECO:0000313" key="2">
    <source>
        <dbReference type="EMBL" id="EGO21313.1"/>
    </source>
</evidence>
<proteinExistence type="predicted"/>
<dbReference type="OrthoDB" id="2841294at2759"/>
<dbReference type="HOGENOM" id="CLU_1225430_0_0_1"/>
<sequence length="226" mass="24815">MISCPRSFSVNHARLHAHSALFLGRCIFSFFPLRNPTGSFPPLPYALHSINTHLKFVCFPSSFSTQKTYHHYYSLNFLSLIAMRFIPFIVGSLFATAAYAQNVFVTAPSNGVSLSPGSNFTVDVERPNSLSGSEEVAVVIALQSCATRACLPPSEWLGTILYNGNFSPVEPNPNPMHQQPNQNFTVQIPPSFQNGSALLSVTHVALIGAGYNPYMEFHNVSMNITN</sequence>
<accession>F8P797</accession>
<dbReference type="Proteomes" id="UP000008064">
    <property type="component" value="Unassembled WGS sequence"/>
</dbReference>
<protein>
    <submittedName>
        <fullName evidence="2">Uncharacterized protein</fullName>
    </submittedName>
</protein>
<organism>
    <name type="scientific">Serpula lacrymans var. lacrymans (strain S7.9)</name>
    <name type="common">Dry rot fungus</name>
    <dbReference type="NCBI Taxonomy" id="578457"/>
    <lineage>
        <taxon>Eukaryota</taxon>
        <taxon>Fungi</taxon>
        <taxon>Dikarya</taxon>
        <taxon>Basidiomycota</taxon>
        <taxon>Agaricomycotina</taxon>
        <taxon>Agaricomycetes</taxon>
        <taxon>Agaricomycetidae</taxon>
        <taxon>Boletales</taxon>
        <taxon>Coniophorineae</taxon>
        <taxon>Serpulaceae</taxon>
        <taxon>Serpula</taxon>
    </lineage>
</organism>